<dbReference type="SUPFAM" id="SSF56672">
    <property type="entry name" value="DNA/RNA polymerases"/>
    <property type="match status" value="1"/>
</dbReference>
<name>A0A4Y2MD72_ARAVE</name>
<dbReference type="EMBL" id="BGPR01007135">
    <property type="protein sequence ID" value="GBN24543.1"/>
    <property type="molecule type" value="Genomic_DNA"/>
</dbReference>
<comment type="caution">
    <text evidence="1">The sequence shown here is derived from an EMBL/GenBank/DDBJ whole genome shotgun (WGS) entry which is preliminary data.</text>
</comment>
<keyword evidence="2" id="KW-1185">Reference proteome</keyword>
<evidence type="ECO:0000313" key="1">
    <source>
        <dbReference type="EMBL" id="GBN24543.1"/>
    </source>
</evidence>
<dbReference type="AlphaFoldDB" id="A0A4Y2MD72"/>
<protein>
    <submittedName>
        <fullName evidence="1">Uncharacterized protein</fullName>
    </submittedName>
</protein>
<organism evidence="1 2">
    <name type="scientific">Araneus ventricosus</name>
    <name type="common">Orbweaver spider</name>
    <name type="synonym">Epeira ventricosa</name>
    <dbReference type="NCBI Taxonomy" id="182803"/>
    <lineage>
        <taxon>Eukaryota</taxon>
        <taxon>Metazoa</taxon>
        <taxon>Ecdysozoa</taxon>
        <taxon>Arthropoda</taxon>
        <taxon>Chelicerata</taxon>
        <taxon>Arachnida</taxon>
        <taxon>Araneae</taxon>
        <taxon>Araneomorphae</taxon>
        <taxon>Entelegynae</taxon>
        <taxon>Araneoidea</taxon>
        <taxon>Araneidae</taxon>
        <taxon>Araneus</taxon>
    </lineage>
</organism>
<reference evidence="1 2" key="1">
    <citation type="journal article" date="2019" name="Sci. Rep.">
        <title>Orb-weaving spider Araneus ventricosus genome elucidates the spidroin gene catalogue.</title>
        <authorList>
            <person name="Kono N."/>
            <person name="Nakamura H."/>
            <person name="Ohtoshi R."/>
            <person name="Moran D.A.P."/>
            <person name="Shinohara A."/>
            <person name="Yoshida Y."/>
            <person name="Fujiwara M."/>
            <person name="Mori M."/>
            <person name="Tomita M."/>
            <person name="Arakawa K."/>
        </authorList>
    </citation>
    <scope>NUCLEOTIDE SEQUENCE [LARGE SCALE GENOMIC DNA]</scope>
</reference>
<dbReference type="GO" id="GO:0071897">
    <property type="term" value="P:DNA biosynthetic process"/>
    <property type="evidence" value="ECO:0007669"/>
    <property type="project" value="UniProtKB-ARBA"/>
</dbReference>
<proteinExistence type="predicted"/>
<evidence type="ECO:0000313" key="2">
    <source>
        <dbReference type="Proteomes" id="UP000499080"/>
    </source>
</evidence>
<dbReference type="OrthoDB" id="8063529at2759"/>
<sequence length="152" mass="17859">MDSFFPGQSPGEELIFSPVVDSVDPLIIQDLELVFNVLKSGKAPGLDRIDYRMWRAVFEYDKDFMLDFFNMLFKLNYLPNCMRNSRIFFLLKDGKDPGLCYSYRPVCHLPTLCKIVERVFLLKLNRWLDQNNIIHPNQYGFREGKSCALTKF</sequence>
<accession>A0A4Y2MD72</accession>
<dbReference type="PANTHER" id="PTHR19446">
    <property type="entry name" value="REVERSE TRANSCRIPTASES"/>
    <property type="match status" value="1"/>
</dbReference>
<dbReference type="Proteomes" id="UP000499080">
    <property type="component" value="Unassembled WGS sequence"/>
</dbReference>
<dbReference type="InterPro" id="IPR043502">
    <property type="entry name" value="DNA/RNA_pol_sf"/>
</dbReference>
<gene>
    <name evidence="1" type="ORF">AVEN_193966_1</name>
</gene>